<dbReference type="EMBL" id="JWZX01003197">
    <property type="protein sequence ID" value="KOO23388.1"/>
    <property type="molecule type" value="Genomic_DNA"/>
</dbReference>
<name>A0A0M0JAZ2_9EUKA</name>
<comment type="catalytic activity">
    <reaction evidence="8">
        <text>2 H2O2 = O2 + 2 H2O</text>
        <dbReference type="Rhea" id="RHEA:20309"/>
        <dbReference type="ChEBI" id="CHEBI:15377"/>
        <dbReference type="ChEBI" id="CHEBI:15379"/>
        <dbReference type="ChEBI" id="CHEBI:16240"/>
        <dbReference type="EC" id="1.11.1.21"/>
    </reaction>
</comment>
<dbReference type="InterPro" id="IPR002207">
    <property type="entry name" value="Peroxidase_I"/>
</dbReference>
<protein>
    <submittedName>
        <fullName evidence="11">Ascorbate-dependent peroxidase</fullName>
    </submittedName>
</protein>
<dbReference type="Proteomes" id="UP000037460">
    <property type="component" value="Unassembled WGS sequence"/>
</dbReference>
<comment type="cofactor">
    <cofactor evidence="1">
        <name>heme b</name>
        <dbReference type="ChEBI" id="CHEBI:60344"/>
    </cofactor>
</comment>
<evidence type="ECO:0000256" key="6">
    <source>
        <dbReference type="ARBA" id="ARBA00023004"/>
    </source>
</evidence>
<dbReference type="Gene3D" id="1.10.420.10">
    <property type="entry name" value="Peroxidase, domain 2"/>
    <property type="match status" value="1"/>
</dbReference>
<dbReference type="GO" id="GO:0046872">
    <property type="term" value="F:metal ion binding"/>
    <property type="evidence" value="ECO:0007669"/>
    <property type="project" value="UniProtKB-KW"/>
</dbReference>
<evidence type="ECO:0000256" key="7">
    <source>
        <dbReference type="ARBA" id="ARBA00023324"/>
    </source>
</evidence>
<dbReference type="PRINTS" id="PR00459">
    <property type="entry name" value="ASPEROXIDASE"/>
</dbReference>
<dbReference type="SUPFAM" id="SSF48113">
    <property type="entry name" value="Heme-dependent peroxidases"/>
    <property type="match status" value="1"/>
</dbReference>
<dbReference type="CDD" id="cd00314">
    <property type="entry name" value="plant_peroxidase_like"/>
    <property type="match status" value="1"/>
</dbReference>
<dbReference type="GO" id="GO:0020037">
    <property type="term" value="F:heme binding"/>
    <property type="evidence" value="ECO:0007669"/>
    <property type="project" value="InterPro"/>
</dbReference>
<dbReference type="Gene3D" id="1.10.520.10">
    <property type="match status" value="1"/>
</dbReference>
<dbReference type="PRINTS" id="PR00458">
    <property type="entry name" value="PEROXIDASE"/>
</dbReference>
<keyword evidence="5" id="KW-0560">Oxidoreductase</keyword>
<evidence type="ECO:0000256" key="5">
    <source>
        <dbReference type="ARBA" id="ARBA00023002"/>
    </source>
</evidence>
<dbReference type="PANTHER" id="PTHR30555:SF0">
    <property type="entry name" value="CATALASE-PEROXIDASE"/>
    <property type="match status" value="1"/>
</dbReference>
<dbReference type="Pfam" id="PF00141">
    <property type="entry name" value="peroxidase"/>
    <property type="match status" value="1"/>
</dbReference>
<accession>A0A0M0JAZ2</accession>
<keyword evidence="4" id="KW-0479">Metal-binding</keyword>
<evidence type="ECO:0000259" key="10">
    <source>
        <dbReference type="PROSITE" id="PS50873"/>
    </source>
</evidence>
<evidence type="ECO:0000256" key="3">
    <source>
        <dbReference type="ARBA" id="ARBA00022617"/>
    </source>
</evidence>
<evidence type="ECO:0000313" key="12">
    <source>
        <dbReference type="Proteomes" id="UP000037460"/>
    </source>
</evidence>
<dbReference type="PANTHER" id="PTHR30555">
    <property type="entry name" value="HYDROPEROXIDASE I, BIFUNCTIONAL CATALASE-PEROXIDASE"/>
    <property type="match status" value="1"/>
</dbReference>
<keyword evidence="7" id="KW-0376">Hydrogen peroxide</keyword>
<keyword evidence="2 11" id="KW-0575">Peroxidase</keyword>
<keyword evidence="6" id="KW-0408">Iron</keyword>
<organism evidence="11 12">
    <name type="scientific">Chrysochromulina tobinii</name>
    <dbReference type="NCBI Taxonomy" id="1460289"/>
    <lineage>
        <taxon>Eukaryota</taxon>
        <taxon>Haptista</taxon>
        <taxon>Haptophyta</taxon>
        <taxon>Prymnesiophyceae</taxon>
        <taxon>Prymnesiales</taxon>
        <taxon>Chrysochromulinaceae</taxon>
        <taxon>Chrysochromulina</taxon>
    </lineage>
</organism>
<dbReference type="PROSITE" id="PS50873">
    <property type="entry name" value="PEROXIDASE_4"/>
    <property type="match status" value="1"/>
</dbReference>
<evidence type="ECO:0000256" key="4">
    <source>
        <dbReference type="ARBA" id="ARBA00022723"/>
    </source>
</evidence>
<dbReference type="OrthoDB" id="407695at2759"/>
<keyword evidence="12" id="KW-1185">Reference proteome</keyword>
<evidence type="ECO:0000256" key="1">
    <source>
        <dbReference type="ARBA" id="ARBA00001970"/>
    </source>
</evidence>
<gene>
    <name evidence="11" type="ORF">Ctob_005645</name>
</gene>
<evidence type="ECO:0000256" key="9">
    <source>
        <dbReference type="RuleBase" id="RU004241"/>
    </source>
</evidence>
<evidence type="ECO:0000256" key="2">
    <source>
        <dbReference type="ARBA" id="ARBA00022559"/>
    </source>
</evidence>
<dbReference type="InterPro" id="IPR000763">
    <property type="entry name" value="Catalase_peroxidase"/>
</dbReference>
<feature type="domain" description="Plant heme peroxidase family profile" evidence="10">
    <location>
        <begin position="1"/>
        <end position="198"/>
    </location>
</feature>
<evidence type="ECO:0000256" key="8">
    <source>
        <dbReference type="ARBA" id="ARBA00049145"/>
    </source>
</evidence>
<dbReference type="GO" id="GO:0042744">
    <property type="term" value="P:hydrogen peroxide catabolic process"/>
    <property type="evidence" value="ECO:0007669"/>
    <property type="project" value="UniProtKB-KW"/>
</dbReference>
<proteinExistence type="inferred from homology"/>
<reference evidence="12" key="1">
    <citation type="journal article" date="2015" name="PLoS Genet.">
        <title>Genome Sequence and Transcriptome Analyses of Chrysochromulina tobin: Metabolic Tools for Enhanced Algal Fitness in the Prominent Order Prymnesiales (Haptophyceae).</title>
        <authorList>
            <person name="Hovde B.T."/>
            <person name="Deodato C.R."/>
            <person name="Hunsperger H.M."/>
            <person name="Ryken S.A."/>
            <person name="Yost W."/>
            <person name="Jha R.K."/>
            <person name="Patterson J."/>
            <person name="Monnat R.J. Jr."/>
            <person name="Barlow S.B."/>
            <person name="Starkenburg S.R."/>
            <person name="Cattolico R.A."/>
        </authorList>
    </citation>
    <scope>NUCLEOTIDE SEQUENCE</scope>
    <source>
        <strain evidence="12">CCMP291</strain>
    </source>
</reference>
<dbReference type="InterPro" id="IPR010255">
    <property type="entry name" value="Haem_peroxidase_sf"/>
</dbReference>
<dbReference type="GO" id="GO:0004096">
    <property type="term" value="F:catalase activity"/>
    <property type="evidence" value="ECO:0007669"/>
    <property type="project" value="InterPro"/>
</dbReference>
<comment type="similarity">
    <text evidence="9">Belongs to the peroxidase family.</text>
</comment>
<dbReference type="GO" id="GO:0070301">
    <property type="term" value="P:cellular response to hydrogen peroxide"/>
    <property type="evidence" value="ECO:0007669"/>
    <property type="project" value="TreeGrafter"/>
</dbReference>
<dbReference type="AlphaFoldDB" id="A0A0M0JAZ2"/>
<keyword evidence="3" id="KW-0349">Heme</keyword>
<dbReference type="InterPro" id="IPR002016">
    <property type="entry name" value="Haem_peroxidase"/>
</dbReference>
<sequence>MLEPIKLQFGNALSWADLIVLAGQTAIEVAGGPALPFCGGRTDAADGAGSSLLNEQLLGEVVDTIDLTRERMALLDLSAREYVALVGAQRTLGTNAPVGRDGAATATPDSFDNAYFSNLANKQWAKMTSKQGKLEYKAVGEELYMLASDLTLRFDPELMSIVQEFAIDAAAFVDELSRAWPKLLTADLYAGPTAKFCF</sequence>
<evidence type="ECO:0000313" key="11">
    <source>
        <dbReference type="EMBL" id="KOO23388.1"/>
    </source>
</evidence>
<dbReference type="GO" id="GO:0005829">
    <property type="term" value="C:cytosol"/>
    <property type="evidence" value="ECO:0007669"/>
    <property type="project" value="TreeGrafter"/>
</dbReference>
<comment type="caution">
    <text evidence="11">The sequence shown here is derived from an EMBL/GenBank/DDBJ whole genome shotgun (WGS) entry which is preliminary data.</text>
</comment>